<reference evidence="8" key="2">
    <citation type="journal article" date="2024" name="Antonie Van Leeuwenhoek">
        <title>Roseihalotalea indica gen. nov., sp. nov., a halophilic Bacteroidetes from mesopelagic Southwest Indian Ocean with higher carbohydrate metabolic potential.</title>
        <authorList>
            <person name="Chen B."/>
            <person name="Zhang M."/>
            <person name="Lin D."/>
            <person name="Ye J."/>
            <person name="Tang K."/>
        </authorList>
    </citation>
    <scope>NUCLEOTIDE SEQUENCE</scope>
    <source>
        <strain evidence="8">TK19036</strain>
    </source>
</reference>
<evidence type="ECO:0000313" key="8">
    <source>
        <dbReference type="EMBL" id="WKN34513.1"/>
    </source>
</evidence>
<protein>
    <submittedName>
        <fullName evidence="8">Sulfatase</fullName>
    </submittedName>
</protein>
<keyword evidence="4" id="KW-0732">Signal</keyword>
<sequence>MITFCLSVILIIVISDRVHSQRTTANQKPNVLFIAIDDMNDWISLFDPGNPITTPHLENLAARGAFFTQAYCSSPACNPSRASIMTGTRPHKTGIYGNAADWRGALPEAKTLQQYFMDDGYYVGGAGKIFHHHADWTFHDDASFHEFLLMKINEPYPPTKLNKLEEYGSRNTDWGPWPEHIEETADYRTTSYAIDFLQREHTRTFFLNVGIYKPHSPFFAPADFFARYQLKTLTMPTLKENDWNDLPAGAETLLQDKKWFWRGMMAGVESYPDAYREFVQAYQSCATFADAMVGRVIDALDQSAYRENTIIVLWSDHGFHLGEKEHIEKFALWEKTTHVPYIIVAPGQIEPGTRIDHPVDLTTVYPTLAELCRLDRPEVDGLSLVPLLNDHNAEFPPALMTYGQGNHAIRSQQWRYIQYADGTAELYDHRQDPNEWNNLAGEPQYQDTIQFLKQYIPNRNAEPQPDLSF</sequence>
<dbReference type="PANTHER" id="PTHR45953:SF1">
    <property type="entry name" value="IDURONATE 2-SULFATASE"/>
    <property type="match status" value="1"/>
</dbReference>
<dbReference type="SUPFAM" id="SSF53649">
    <property type="entry name" value="Alkaline phosphatase-like"/>
    <property type="match status" value="1"/>
</dbReference>
<dbReference type="InterPro" id="IPR017850">
    <property type="entry name" value="Alkaline_phosphatase_core_sf"/>
</dbReference>
<dbReference type="Pfam" id="PF00884">
    <property type="entry name" value="Sulfatase"/>
    <property type="match status" value="1"/>
</dbReference>
<keyword evidence="6" id="KW-0106">Calcium</keyword>
<evidence type="ECO:0000256" key="2">
    <source>
        <dbReference type="ARBA" id="ARBA00008779"/>
    </source>
</evidence>
<dbReference type="GO" id="GO:0004423">
    <property type="term" value="F:iduronate-2-sulfatase activity"/>
    <property type="evidence" value="ECO:0007669"/>
    <property type="project" value="InterPro"/>
</dbReference>
<dbReference type="EMBL" id="CP120682">
    <property type="protein sequence ID" value="WKN34513.1"/>
    <property type="molecule type" value="Genomic_DNA"/>
</dbReference>
<proteinExistence type="inferred from homology"/>
<gene>
    <name evidence="8" type="ORF">K4G66_19245</name>
</gene>
<evidence type="ECO:0000256" key="1">
    <source>
        <dbReference type="ARBA" id="ARBA00001913"/>
    </source>
</evidence>
<dbReference type="GO" id="GO:0046872">
    <property type="term" value="F:metal ion binding"/>
    <property type="evidence" value="ECO:0007669"/>
    <property type="project" value="UniProtKB-KW"/>
</dbReference>
<accession>A0AA49GIE6</accession>
<comment type="cofactor">
    <cofactor evidence="1">
        <name>Ca(2+)</name>
        <dbReference type="ChEBI" id="CHEBI:29108"/>
    </cofactor>
</comment>
<name>A0AA49GIE6_9BACT</name>
<dbReference type="PANTHER" id="PTHR45953">
    <property type="entry name" value="IDURONATE 2-SULFATASE"/>
    <property type="match status" value="1"/>
</dbReference>
<keyword evidence="5" id="KW-0378">Hydrolase</keyword>
<dbReference type="Gene3D" id="3.40.720.10">
    <property type="entry name" value="Alkaline Phosphatase, subunit A"/>
    <property type="match status" value="1"/>
</dbReference>
<dbReference type="InterPro" id="IPR000917">
    <property type="entry name" value="Sulfatase_N"/>
</dbReference>
<evidence type="ECO:0000256" key="4">
    <source>
        <dbReference type="ARBA" id="ARBA00022729"/>
    </source>
</evidence>
<reference evidence="8" key="1">
    <citation type="journal article" date="2023" name="Comput. Struct. Biotechnol. J.">
        <title>Discovery of a novel marine Bacteroidetes with a rich repertoire of carbohydrate-active enzymes.</title>
        <authorList>
            <person name="Chen B."/>
            <person name="Liu G."/>
            <person name="Chen Q."/>
            <person name="Wang H."/>
            <person name="Liu L."/>
            <person name="Tang K."/>
        </authorList>
    </citation>
    <scope>NUCLEOTIDE SEQUENCE</scope>
    <source>
        <strain evidence="8">TK19036</strain>
    </source>
</reference>
<evidence type="ECO:0000259" key="7">
    <source>
        <dbReference type="Pfam" id="PF00884"/>
    </source>
</evidence>
<dbReference type="CDD" id="cd16030">
    <property type="entry name" value="iduronate-2-sulfatase"/>
    <property type="match status" value="1"/>
</dbReference>
<organism evidence="8">
    <name type="scientific">Roseihalotalea indica</name>
    <dbReference type="NCBI Taxonomy" id="2867963"/>
    <lineage>
        <taxon>Bacteria</taxon>
        <taxon>Pseudomonadati</taxon>
        <taxon>Bacteroidota</taxon>
        <taxon>Cytophagia</taxon>
        <taxon>Cytophagales</taxon>
        <taxon>Catalimonadaceae</taxon>
        <taxon>Roseihalotalea</taxon>
    </lineage>
</organism>
<dbReference type="GO" id="GO:0005737">
    <property type="term" value="C:cytoplasm"/>
    <property type="evidence" value="ECO:0007669"/>
    <property type="project" value="TreeGrafter"/>
</dbReference>
<dbReference type="AlphaFoldDB" id="A0AA49GIE6"/>
<keyword evidence="3" id="KW-0479">Metal-binding</keyword>
<evidence type="ECO:0000256" key="5">
    <source>
        <dbReference type="ARBA" id="ARBA00022801"/>
    </source>
</evidence>
<dbReference type="InterPro" id="IPR035874">
    <property type="entry name" value="IDS"/>
</dbReference>
<feature type="domain" description="Sulfatase N-terminal" evidence="7">
    <location>
        <begin position="29"/>
        <end position="371"/>
    </location>
</feature>
<comment type="similarity">
    <text evidence="2">Belongs to the sulfatase family.</text>
</comment>
<evidence type="ECO:0000256" key="6">
    <source>
        <dbReference type="ARBA" id="ARBA00022837"/>
    </source>
</evidence>
<evidence type="ECO:0000256" key="3">
    <source>
        <dbReference type="ARBA" id="ARBA00022723"/>
    </source>
</evidence>